<feature type="domain" description="Protein kinase" evidence="10">
    <location>
        <begin position="11"/>
        <end position="263"/>
    </location>
</feature>
<dbReference type="Gene3D" id="1.10.510.10">
    <property type="entry name" value="Transferase(Phosphotransferase) domain 1"/>
    <property type="match status" value="1"/>
</dbReference>
<dbReference type="InterPro" id="IPR017441">
    <property type="entry name" value="Protein_kinase_ATP_BS"/>
</dbReference>
<keyword evidence="12" id="KW-1185">Reference proteome</keyword>
<dbReference type="PROSITE" id="PS50011">
    <property type="entry name" value="PROTEIN_KINASE_DOM"/>
    <property type="match status" value="1"/>
</dbReference>
<dbReference type="GO" id="GO:0004674">
    <property type="term" value="F:protein serine/threonine kinase activity"/>
    <property type="evidence" value="ECO:0007669"/>
    <property type="project" value="UniProtKB-KW"/>
</dbReference>
<dbReference type="EC" id="2.7.11.1" evidence="1"/>
<dbReference type="PANTHER" id="PTHR43289:SF6">
    <property type="entry name" value="SERINE_THREONINE-PROTEIN KINASE NEKL-3"/>
    <property type="match status" value="1"/>
</dbReference>
<feature type="transmembrane region" description="Helical" evidence="9">
    <location>
        <begin position="301"/>
        <end position="322"/>
    </location>
</feature>
<dbReference type="PANTHER" id="PTHR43289">
    <property type="entry name" value="MITOGEN-ACTIVATED PROTEIN KINASE KINASE KINASE 20-RELATED"/>
    <property type="match status" value="1"/>
</dbReference>
<dbReference type="Pfam" id="PF00069">
    <property type="entry name" value="Pkinase"/>
    <property type="match status" value="1"/>
</dbReference>
<evidence type="ECO:0000256" key="4">
    <source>
        <dbReference type="ARBA" id="ARBA00022741"/>
    </source>
</evidence>
<reference evidence="11" key="1">
    <citation type="submission" date="2022-10" db="EMBL/GenBank/DDBJ databases">
        <title>Rhodococcus sp.75.</title>
        <authorList>
            <person name="Sun M."/>
        </authorList>
    </citation>
    <scope>NUCLEOTIDE SEQUENCE</scope>
    <source>
        <strain evidence="11">75</strain>
    </source>
</reference>
<dbReference type="InterPro" id="IPR000719">
    <property type="entry name" value="Prot_kinase_dom"/>
</dbReference>
<dbReference type="PROSITE" id="PS00107">
    <property type="entry name" value="PROTEIN_KINASE_ATP"/>
    <property type="match status" value="1"/>
</dbReference>
<gene>
    <name evidence="11" type="ORF">RHODO2019_17485</name>
</gene>
<organism evidence="11 12">
    <name type="scientific">Rhodococcus antarcticus</name>
    <dbReference type="NCBI Taxonomy" id="2987751"/>
    <lineage>
        <taxon>Bacteria</taxon>
        <taxon>Bacillati</taxon>
        <taxon>Actinomycetota</taxon>
        <taxon>Actinomycetes</taxon>
        <taxon>Mycobacteriales</taxon>
        <taxon>Nocardiaceae</taxon>
        <taxon>Rhodococcus</taxon>
    </lineage>
</organism>
<evidence type="ECO:0000256" key="1">
    <source>
        <dbReference type="ARBA" id="ARBA00012513"/>
    </source>
</evidence>
<feature type="region of interest" description="Disordered" evidence="8">
    <location>
        <begin position="341"/>
        <end position="396"/>
    </location>
</feature>
<protein>
    <recommendedName>
        <fullName evidence="1">non-specific serine/threonine protein kinase</fullName>
        <ecNumber evidence="1">2.7.11.1</ecNumber>
    </recommendedName>
</protein>
<keyword evidence="5 11" id="KW-0418">Kinase</keyword>
<dbReference type="CDD" id="cd14014">
    <property type="entry name" value="STKc_PknB_like"/>
    <property type="match status" value="1"/>
</dbReference>
<evidence type="ECO:0000313" key="11">
    <source>
        <dbReference type="EMBL" id="UZJ24866.1"/>
    </source>
</evidence>
<keyword evidence="3" id="KW-0808">Transferase</keyword>
<keyword evidence="2 11" id="KW-0723">Serine/threonine-protein kinase</keyword>
<evidence type="ECO:0000256" key="5">
    <source>
        <dbReference type="ARBA" id="ARBA00022777"/>
    </source>
</evidence>
<evidence type="ECO:0000256" key="3">
    <source>
        <dbReference type="ARBA" id="ARBA00022679"/>
    </source>
</evidence>
<dbReference type="RefSeq" id="WP_265382972.1">
    <property type="nucleotide sequence ID" value="NZ_CP110615.1"/>
</dbReference>
<dbReference type="Proteomes" id="UP001164965">
    <property type="component" value="Chromosome"/>
</dbReference>
<evidence type="ECO:0000256" key="9">
    <source>
        <dbReference type="SAM" id="Phobius"/>
    </source>
</evidence>
<keyword evidence="9" id="KW-0472">Membrane</keyword>
<dbReference type="Gene3D" id="3.30.200.20">
    <property type="entry name" value="Phosphorylase Kinase, domain 1"/>
    <property type="match status" value="1"/>
</dbReference>
<proteinExistence type="predicted"/>
<accession>A0ABY6P0S4</accession>
<keyword evidence="6 7" id="KW-0067">ATP-binding</keyword>
<evidence type="ECO:0000256" key="6">
    <source>
        <dbReference type="ARBA" id="ARBA00022840"/>
    </source>
</evidence>
<feature type="binding site" evidence="7">
    <location>
        <position position="40"/>
    </location>
    <ligand>
        <name>ATP</name>
        <dbReference type="ChEBI" id="CHEBI:30616"/>
    </ligand>
</feature>
<dbReference type="SMART" id="SM00220">
    <property type="entry name" value="S_TKc"/>
    <property type="match status" value="1"/>
</dbReference>
<sequence>MREHGLLDGRYRLGALLGSGAMGQVWEAVDERLDRRVAVKQVLVHSLDSQGVARMHREAQVAARLHHPNVVTVFDLVVDDGQPYLVMELVRGQSLAQRVAHGGPLEPWVAAHIGSGVAAALAAAGRAGIVHRDVKPANVLLGDDGSVKLADFGIARGVRDPALTEVGSVLGSVSFMAPELARGGPATAASDVWSLGATLYASVVGHAPHAWGPDATQMTVLGRLISDRVVVPRELGALAPLLSAVLDADPARRPTAAEAGPALAALARDDGPAAATQVRPGPPQGTHLLPPPEPTPRRSPAVLVVGGLVLVGAAALAGWLLLGRGTGDQVAGATTPTAVTALTPTAPAPSTQPAAPTTRPTTTATTTPRPSTPRPTTTATRTPAAGSPVTGAGPQGFTDAGARCNADDPAVFAGYTAESRIVVCRTADNRYYYKGLRTTDGSGIELDDPVPTATGFTARNGATTYDLGADTITITGTSGVLSVQPWIERTAP</sequence>
<keyword evidence="9" id="KW-0812">Transmembrane</keyword>
<evidence type="ECO:0000256" key="7">
    <source>
        <dbReference type="PROSITE-ProRule" id="PRU10141"/>
    </source>
</evidence>
<feature type="compositionally biased region" description="Low complexity" evidence="8">
    <location>
        <begin position="341"/>
        <end position="385"/>
    </location>
</feature>
<evidence type="ECO:0000259" key="10">
    <source>
        <dbReference type="PROSITE" id="PS50011"/>
    </source>
</evidence>
<dbReference type="InterPro" id="IPR011009">
    <property type="entry name" value="Kinase-like_dom_sf"/>
</dbReference>
<evidence type="ECO:0000313" key="12">
    <source>
        <dbReference type="Proteomes" id="UP001164965"/>
    </source>
</evidence>
<evidence type="ECO:0000256" key="8">
    <source>
        <dbReference type="SAM" id="MobiDB-lite"/>
    </source>
</evidence>
<evidence type="ECO:0000256" key="2">
    <source>
        <dbReference type="ARBA" id="ARBA00022527"/>
    </source>
</evidence>
<feature type="region of interest" description="Disordered" evidence="8">
    <location>
        <begin position="269"/>
        <end position="298"/>
    </location>
</feature>
<dbReference type="InterPro" id="IPR008271">
    <property type="entry name" value="Ser/Thr_kinase_AS"/>
</dbReference>
<keyword evidence="9" id="KW-1133">Transmembrane helix</keyword>
<dbReference type="SUPFAM" id="SSF56112">
    <property type="entry name" value="Protein kinase-like (PK-like)"/>
    <property type="match status" value="1"/>
</dbReference>
<keyword evidence="4 7" id="KW-0547">Nucleotide-binding</keyword>
<name>A0ABY6P0S4_9NOCA</name>
<dbReference type="EMBL" id="CP110615">
    <property type="protein sequence ID" value="UZJ24866.1"/>
    <property type="molecule type" value="Genomic_DNA"/>
</dbReference>
<dbReference type="PROSITE" id="PS00108">
    <property type="entry name" value="PROTEIN_KINASE_ST"/>
    <property type="match status" value="1"/>
</dbReference>